<gene>
    <name evidence="2" type="ORF">UFOVP196_22</name>
</gene>
<evidence type="ECO:0000313" key="2">
    <source>
        <dbReference type="EMBL" id="CAB5212492.1"/>
    </source>
</evidence>
<feature type="transmembrane region" description="Helical" evidence="1">
    <location>
        <begin position="302"/>
        <end position="322"/>
    </location>
</feature>
<dbReference type="EMBL" id="LR798235">
    <property type="protein sequence ID" value="CAB5212492.1"/>
    <property type="molecule type" value="Genomic_DNA"/>
</dbReference>
<reference evidence="2" key="1">
    <citation type="submission" date="2020-05" db="EMBL/GenBank/DDBJ databases">
        <authorList>
            <person name="Chiriac C."/>
            <person name="Salcher M."/>
            <person name="Ghai R."/>
            <person name="Kavagutti S V."/>
        </authorList>
    </citation>
    <scope>NUCLEOTIDE SEQUENCE</scope>
</reference>
<name>A0A6J7WFP5_9CAUD</name>
<evidence type="ECO:0000256" key="1">
    <source>
        <dbReference type="SAM" id="Phobius"/>
    </source>
</evidence>
<keyword evidence="1" id="KW-0472">Membrane</keyword>
<keyword evidence="1" id="KW-1133">Transmembrane helix</keyword>
<evidence type="ECO:0008006" key="3">
    <source>
        <dbReference type="Google" id="ProtNLM"/>
    </source>
</evidence>
<organism evidence="2">
    <name type="scientific">uncultured Caudovirales phage</name>
    <dbReference type="NCBI Taxonomy" id="2100421"/>
    <lineage>
        <taxon>Viruses</taxon>
        <taxon>Duplodnaviria</taxon>
        <taxon>Heunggongvirae</taxon>
        <taxon>Uroviricota</taxon>
        <taxon>Caudoviricetes</taxon>
        <taxon>Peduoviridae</taxon>
        <taxon>Maltschvirus</taxon>
        <taxon>Maltschvirus maltsch</taxon>
    </lineage>
</organism>
<sequence length="731" mass="75848">MALLERLAILITADAAGALNEMKKVADSAEKDLGKAGAAGGALSAGMTKVGAAMMGVGAGMLMVGVNAAGTAVDLGKEVIKLQRYTGLTAEEASKLGYAAKMSGVDVDTLSTGLGKLAKTMDTSPEKFTKLGVEVKTSDGHLRGMTDVLGDVADKFKAMGPGTESTAAALELFGRNGASMLPFLLKGKEGIAELSKEAEKMGLVLSQDNVNSVKESIKAQREFGAAITGLKTQIGLEMLPILTDFTKLVTGLPGPVKDLAGPFIVIGGAVALAGGAFLLLVGQIQRAKIAFAEMSATARGMSTALGAIGIVLTGLAVVYGIYEGGVKRAQSAQEKFNADIVAGAESGGFDSMNTALDEQIKLMDTYAKKAGKKGWMDGDFFFWDRSEAEGKYNATKEMVDKLQNYKDMTEAITGATGANKEEVYKWVVAQSAAGNTFSDTSVAIGVYTGNIDRNKISAGEAAAANDSLALSIENANKALKVATDPYFAVIHAQETLTTSQTDYNEAVKQYGEASPQAQAAYVKQVEAALGLNGALATLGAEYFKGNTSQEKFQKSMEMLKQFGIDPSSAAGQLLIEKISGISWQAAVTAGYLNSNPLTVKTDTGQIDEAIQKIFALNKAAHTPTAYNFSSLPGYGGSSGNAMGGRIGPGMASGGRTSSPHLVGELGPEIFWPDSAGTIVTAEKTKQMLSSSGGGGTSITNVTINMPPGSNGADVVNAIKRYEKTNGTSWRN</sequence>
<proteinExistence type="predicted"/>
<feature type="transmembrane region" description="Helical" evidence="1">
    <location>
        <begin position="259"/>
        <end position="281"/>
    </location>
</feature>
<protein>
    <recommendedName>
        <fullName evidence="3">Bacteriophage lambda, GpH, tail tape measure, C-terminal</fullName>
    </recommendedName>
</protein>
<accession>A0A6J7WFP5</accession>
<keyword evidence="1" id="KW-0812">Transmembrane</keyword>